<sequence>MYPKNEARRRGGPRGGGPYPRERGIAGRRTSGRGRRWCTRRTDLFCSKGVREAVGEGEEEEEEVFETSASPRWSLNDVIRGAV</sequence>
<dbReference type="Proteomes" id="UP000625711">
    <property type="component" value="Unassembled WGS sequence"/>
</dbReference>
<evidence type="ECO:0000313" key="2">
    <source>
        <dbReference type="EMBL" id="KAF7266931.1"/>
    </source>
</evidence>
<protein>
    <submittedName>
        <fullName evidence="2">Uncharacterized protein</fullName>
    </submittedName>
</protein>
<name>A0A834HVI8_RHYFE</name>
<feature type="region of interest" description="Disordered" evidence="1">
    <location>
        <begin position="1"/>
        <end position="34"/>
    </location>
</feature>
<evidence type="ECO:0000256" key="1">
    <source>
        <dbReference type="SAM" id="MobiDB-lite"/>
    </source>
</evidence>
<accession>A0A834HVI8</accession>
<dbReference type="EMBL" id="JAACXV010014489">
    <property type="protein sequence ID" value="KAF7266931.1"/>
    <property type="molecule type" value="Genomic_DNA"/>
</dbReference>
<gene>
    <name evidence="2" type="ORF">GWI33_019795</name>
</gene>
<dbReference type="AlphaFoldDB" id="A0A834HVI8"/>
<evidence type="ECO:0000313" key="3">
    <source>
        <dbReference type="Proteomes" id="UP000625711"/>
    </source>
</evidence>
<comment type="caution">
    <text evidence="2">The sequence shown here is derived from an EMBL/GenBank/DDBJ whole genome shotgun (WGS) entry which is preliminary data.</text>
</comment>
<keyword evidence="3" id="KW-1185">Reference proteome</keyword>
<proteinExistence type="predicted"/>
<reference evidence="2" key="1">
    <citation type="submission" date="2020-08" db="EMBL/GenBank/DDBJ databases">
        <title>Genome sequencing and assembly of the red palm weevil Rhynchophorus ferrugineus.</title>
        <authorList>
            <person name="Dias G.B."/>
            <person name="Bergman C.M."/>
            <person name="Manee M."/>
        </authorList>
    </citation>
    <scope>NUCLEOTIDE SEQUENCE</scope>
    <source>
        <strain evidence="2">AA-2017</strain>
        <tissue evidence="2">Whole larva</tissue>
    </source>
</reference>
<organism evidence="2 3">
    <name type="scientific">Rhynchophorus ferrugineus</name>
    <name type="common">Red palm weevil</name>
    <name type="synonym">Curculio ferrugineus</name>
    <dbReference type="NCBI Taxonomy" id="354439"/>
    <lineage>
        <taxon>Eukaryota</taxon>
        <taxon>Metazoa</taxon>
        <taxon>Ecdysozoa</taxon>
        <taxon>Arthropoda</taxon>
        <taxon>Hexapoda</taxon>
        <taxon>Insecta</taxon>
        <taxon>Pterygota</taxon>
        <taxon>Neoptera</taxon>
        <taxon>Endopterygota</taxon>
        <taxon>Coleoptera</taxon>
        <taxon>Polyphaga</taxon>
        <taxon>Cucujiformia</taxon>
        <taxon>Curculionidae</taxon>
        <taxon>Dryophthorinae</taxon>
        <taxon>Rhynchophorus</taxon>
    </lineage>
</organism>